<comment type="caution">
    <text evidence="2">The sequence shown here is derived from an EMBL/GenBank/DDBJ whole genome shotgun (WGS) entry which is preliminary data.</text>
</comment>
<dbReference type="InterPro" id="IPR000182">
    <property type="entry name" value="GNAT_dom"/>
</dbReference>
<protein>
    <submittedName>
        <fullName evidence="2">GNAT family N-acetyltransferase</fullName>
    </submittedName>
</protein>
<dbReference type="Pfam" id="PF00583">
    <property type="entry name" value="Acetyltransf_1"/>
    <property type="match status" value="1"/>
</dbReference>
<reference evidence="2 3" key="1">
    <citation type="submission" date="2021-06" db="EMBL/GenBank/DDBJ databases">
        <authorList>
            <person name="Sun Q."/>
            <person name="Li D."/>
        </authorList>
    </citation>
    <scope>NUCLEOTIDE SEQUENCE [LARGE SCALE GENOMIC DNA]</scope>
    <source>
        <strain evidence="2 3">MSJ-4</strain>
    </source>
</reference>
<sequence length="149" mass="17737">MEIIFKEVNVHNWEKCVDLKVSEDQKNFVAANWYSLLQAKFYEEEELYPIAIYDGDTMVGFLMYCLDIEEGRNRWEMCRLMIDKKYQGKGYGKKTLDKLLNHIREKYGNIEFYTSIEPDNIVAQKLYESMGFKKTGEILWGEEVMMVQL</sequence>
<dbReference type="PANTHER" id="PTHR43617:SF2">
    <property type="entry name" value="UPF0039 PROTEIN SLL0451"/>
    <property type="match status" value="1"/>
</dbReference>
<evidence type="ECO:0000313" key="2">
    <source>
        <dbReference type="EMBL" id="MBU5593037.1"/>
    </source>
</evidence>
<dbReference type="EMBL" id="JAHLQL010000006">
    <property type="protein sequence ID" value="MBU5593037.1"/>
    <property type="molecule type" value="Genomic_DNA"/>
</dbReference>
<dbReference type="PANTHER" id="PTHR43617">
    <property type="entry name" value="L-AMINO ACID N-ACETYLTRANSFERASE"/>
    <property type="match status" value="1"/>
</dbReference>
<keyword evidence="3" id="KW-1185">Reference proteome</keyword>
<dbReference type="PROSITE" id="PS51186">
    <property type="entry name" value="GNAT"/>
    <property type="match status" value="1"/>
</dbReference>
<feature type="domain" description="N-acetyltransferase" evidence="1">
    <location>
        <begin position="3"/>
        <end position="149"/>
    </location>
</feature>
<proteinExistence type="predicted"/>
<dbReference type="InterPro" id="IPR050276">
    <property type="entry name" value="MshD_Acetyltransferase"/>
</dbReference>
<evidence type="ECO:0000259" key="1">
    <source>
        <dbReference type="PROSITE" id="PS51186"/>
    </source>
</evidence>
<dbReference type="CDD" id="cd04301">
    <property type="entry name" value="NAT_SF"/>
    <property type="match status" value="1"/>
</dbReference>
<accession>A0ABS6F3E8</accession>
<evidence type="ECO:0000313" key="3">
    <source>
        <dbReference type="Proteomes" id="UP000736583"/>
    </source>
</evidence>
<dbReference type="RefSeq" id="WP_216457725.1">
    <property type="nucleotide sequence ID" value="NZ_JAHLQL010000006.1"/>
</dbReference>
<dbReference type="Proteomes" id="UP000736583">
    <property type="component" value="Unassembled WGS sequence"/>
</dbReference>
<name>A0ABS6F3E8_9CLOT</name>
<organism evidence="2 3">
    <name type="scientific">Clostridium simiarum</name>
    <dbReference type="NCBI Taxonomy" id="2841506"/>
    <lineage>
        <taxon>Bacteria</taxon>
        <taxon>Bacillati</taxon>
        <taxon>Bacillota</taxon>
        <taxon>Clostridia</taxon>
        <taxon>Eubacteriales</taxon>
        <taxon>Clostridiaceae</taxon>
        <taxon>Clostridium</taxon>
    </lineage>
</organism>
<gene>
    <name evidence="2" type="ORF">KQI89_14895</name>
</gene>